<organism evidence="5 6">
    <name type="scientific">Coprinopsis marcescibilis</name>
    <name type="common">Agaric fungus</name>
    <name type="synonym">Psathyrella marcescibilis</name>
    <dbReference type="NCBI Taxonomy" id="230819"/>
    <lineage>
        <taxon>Eukaryota</taxon>
        <taxon>Fungi</taxon>
        <taxon>Dikarya</taxon>
        <taxon>Basidiomycota</taxon>
        <taxon>Agaricomycotina</taxon>
        <taxon>Agaricomycetes</taxon>
        <taxon>Agaricomycetidae</taxon>
        <taxon>Agaricales</taxon>
        <taxon>Agaricineae</taxon>
        <taxon>Psathyrellaceae</taxon>
        <taxon>Coprinopsis</taxon>
    </lineage>
</organism>
<dbReference type="Gene3D" id="3.90.470.10">
    <property type="entry name" value="Ribosomal protein L22/L17"/>
    <property type="match status" value="1"/>
</dbReference>
<dbReference type="GO" id="GO:0006412">
    <property type="term" value="P:translation"/>
    <property type="evidence" value="ECO:0007669"/>
    <property type="project" value="InterPro"/>
</dbReference>
<dbReference type="SUPFAM" id="SSF54843">
    <property type="entry name" value="Ribosomal protein L22"/>
    <property type="match status" value="1"/>
</dbReference>
<dbReference type="Proteomes" id="UP000307440">
    <property type="component" value="Unassembled WGS sequence"/>
</dbReference>
<evidence type="ECO:0000256" key="1">
    <source>
        <dbReference type="ARBA" id="ARBA00009451"/>
    </source>
</evidence>
<gene>
    <name evidence="5" type="ORF">FA15DRAFT_685082</name>
</gene>
<keyword evidence="3 4" id="KW-0687">Ribonucleoprotein</keyword>
<evidence type="ECO:0000256" key="4">
    <source>
        <dbReference type="RuleBase" id="RU004005"/>
    </source>
</evidence>
<evidence type="ECO:0000313" key="5">
    <source>
        <dbReference type="EMBL" id="TFK28749.1"/>
    </source>
</evidence>
<sequence length="246" mass="28162">MAIALMRSRATWKMVPNIIAHYTSSARGRRGERASSWSPLSWVREKLAPGAVEKLSEREVAAAKHASRQDGTSSVFEALPQAVIKKERQVVTKERASNHKYSTSNFKISHRRLNMLANQISTKPIDYAILQMQFSEKRASIRIMNMLCTAKDHAIRYKKLDPSRLVVEQAWVSKGPRPEKRLEPRARGHFGIRIRNNAKMSVILSYGKTLEEKKAAEFNKKLKRVVSSSLVREDVPLRNPARTWTW</sequence>
<dbReference type="PANTHER" id="PTHR13501:SF8">
    <property type="entry name" value="LARGE RIBOSOMAL SUBUNIT PROTEIN UL22M"/>
    <property type="match status" value="1"/>
</dbReference>
<comment type="similarity">
    <text evidence="1 4">Belongs to the universal ribosomal protein uL22 family.</text>
</comment>
<dbReference type="EMBL" id="ML210153">
    <property type="protein sequence ID" value="TFK28749.1"/>
    <property type="molecule type" value="Genomic_DNA"/>
</dbReference>
<dbReference type="GO" id="GO:0003735">
    <property type="term" value="F:structural constituent of ribosome"/>
    <property type="evidence" value="ECO:0007669"/>
    <property type="project" value="InterPro"/>
</dbReference>
<dbReference type="AlphaFoldDB" id="A0A5C3L6V4"/>
<dbReference type="OrthoDB" id="416470at2759"/>
<dbReference type="InterPro" id="IPR036394">
    <property type="entry name" value="Ribosomal_uL22_sf"/>
</dbReference>
<proteinExistence type="inferred from homology"/>
<reference evidence="5 6" key="1">
    <citation type="journal article" date="2019" name="Nat. Ecol. Evol.">
        <title>Megaphylogeny resolves global patterns of mushroom evolution.</title>
        <authorList>
            <person name="Varga T."/>
            <person name="Krizsan K."/>
            <person name="Foldi C."/>
            <person name="Dima B."/>
            <person name="Sanchez-Garcia M."/>
            <person name="Sanchez-Ramirez S."/>
            <person name="Szollosi G.J."/>
            <person name="Szarkandi J.G."/>
            <person name="Papp V."/>
            <person name="Albert L."/>
            <person name="Andreopoulos W."/>
            <person name="Angelini C."/>
            <person name="Antonin V."/>
            <person name="Barry K.W."/>
            <person name="Bougher N.L."/>
            <person name="Buchanan P."/>
            <person name="Buyck B."/>
            <person name="Bense V."/>
            <person name="Catcheside P."/>
            <person name="Chovatia M."/>
            <person name="Cooper J."/>
            <person name="Damon W."/>
            <person name="Desjardin D."/>
            <person name="Finy P."/>
            <person name="Geml J."/>
            <person name="Haridas S."/>
            <person name="Hughes K."/>
            <person name="Justo A."/>
            <person name="Karasinski D."/>
            <person name="Kautmanova I."/>
            <person name="Kiss B."/>
            <person name="Kocsube S."/>
            <person name="Kotiranta H."/>
            <person name="LaButti K.M."/>
            <person name="Lechner B.E."/>
            <person name="Liimatainen K."/>
            <person name="Lipzen A."/>
            <person name="Lukacs Z."/>
            <person name="Mihaltcheva S."/>
            <person name="Morgado L.N."/>
            <person name="Niskanen T."/>
            <person name="Noordeloos M.E."/>
            <person name="Ohm R.A."/>
            <person name="Ortiz-Santana B."/>
            <person name="Ovrebo C."/>
            <person name="Racz N."/>
            <person name="Riley R."/>
            <person name="Savchenko A."/>
            <person name="Shiryaev A."/>
            <person name="Soop K."/>
            <person name="Spirin V."/>
            <person name="Szebenyi C."/>
            <person name="Tomsovsky M."/>
            <person name="Tulloss R.E."/>
            <person name="Uehling J."/>
            <person name="Grigoriev I.V."/>
            <person name="Vagvolgyi C."/>
            <person name="Papp T."/>
            <person name="Martin F.M."/>
            <person name="Miettinen O."/>
            <person name="Hibbett D.S."/>
            <person name="Nagy L.G."/>
        </authorList>
    </citation>
    <scope>NUCLEOTIDE SEQUENCE [LARGE SCALE GENOMIC DNA]</scope>
    <source>
        <strain evidence="5 6">CBS 121175</strain>
    </source>
</reference>
<dbReference type="Pfam" id="PF00237">
    <property type="entry name" value="Ribosomal_L22"/>
    <property type="match status" value="1"/>
</dbReference>
<dbReference type="InterPro" id="IPR001063">
    <property type="entry name" value="Ribosomal_uL22"/>
</dbReference>
<protein>
    <submittedName>
        <fullName evidence="5">Ribosomal protein L22</fullName>
    </submittedName>
</protein>
<dbReference type="STRING" id="230819.A0A5C3L6V4"/>
<dbReference type="GO" id="GO:0005762">
    <property type="term" value="C:mitochondrial large ribosomal subunit"/>
    <property type="evidence" value="ECO:0007669"/>
    <property type="project" value="TreeGrafter"/>
</dbReference>
<evidence type="ECO:0000256" key="3">
    <source>
        <dbReference type="ARBA" id="ARBA00023274"/>
    </source>
</evidence>
<evidence type="ECO:0000313" key="6">
    <source>
        <dbReference type="Proteomes" id="UP000307440"/>
    </source>
</evidence>
<dbReference type="InterPro" id="IPR047867">
    <property type="entry name" value="Ribosomal_uL22_bac/org-type"/>
</dbReference>
<dbReference type="PANTHER" id="PTHR13501">
    <property type="entry name" value="CHLOROPLAST 50S RIBOSOMAL PROTEIN L22-RELATED"/>
    <property type="match status" value="1"/>
</dbReference>
<evidence type="ECO:0000256" key="2">
    <source>
        <dbReference type="ARBA" id="ARBA00022980"/>
    </source>
</evidence>
<accession>A0A5C3L6V4</accession>
<keyword evidence="6" id="KW-1185">Reference proteome</keyword>
<name>A0A5C3L6V4_COPMA</name>
<keyword evidence="2 4" id="KW-0689">Ribosomal protein</keyword>